<protein>
    <submittedName>
        <fullName evidence="8">Prophage phiRv2 integrase</fullName>
    </submittedName>
</protein>
<keyword evidence="9" id="KW-1185">Reference proteome</keyword>
<evidence type="ECO:0000256" key="5">
    <source>
        <dbReference type="SAM" id="MobiDB-lite"/>
    </source>
</evidence>
<dbReference type="CDD" id="cd01189">
    <property type="entry name" value="INT_ICEBs1_C_like"/>
    <property type="match status" value="1"/>
</dbReference>
<sequence>MQQRRKFGRIRKCQPSGRYQASYTGPDGRLYKAPKTFAAREDAEGWLHDRRKEIDRDLWSPPATTEQKATATQRKAEGEKFEDYAKRWVQTRTVGGRPLKPRTVEHYNAMLADHLNPTFGGKAVRDITMGSVDKWYATTLKNKPTMRAHAYSLLRTILETARTRDRLIDTNPCLIRGAGTAKRTIKPEPATLEQLATVVEAMPARFQAMTLLASWTALRFGELVELRRRDVELTEKKDQDDVVTHDGVLRIRRAAVRIDGGWEVGDPKSEAGVRDVAIPPHIVPALKDHLAKHVEPPSDALLFPAQSGGHLQPSSLYRHFYKARTAANREDLRFHDLRGTGATMAAYTGATLAELQARLGHSTPQAAMRYQHAAQGRDKQIAAALSKLVQ</sequence>
<dbReference type="InterPro" id="IPR044068">
    <property type="entry name" value="CB"/>
</dbReference>
<dbReference type="InterPro" id="IPR002104">
    <property type="entry name" value="Integrase_catalytic"/>
</dbReference>
<keyword evidence="2 4" id="KW-0238">DNA-binding</keyword>
<comment type="similarity">
    <text evidence="1">Belongs to the 'phage' integrase family.</text>
</comment>
<feature type="region of interest" description="Disordered" evidence="5">
    <location>
        <begin position="1"/>
        <end position="27"/>
    </location>
</feature>
<gene>
    <name evidence="8" type="ORF">MAUB_57180</name>
</gene>
<dbReference type="Proteomes" id="UP000465609">
    <property type="component" value="Chromosome"/>
</dbReference>
<feature type="compositionally biased region" description="Polar residues" evidence="5">
    <location>
        <begin position="62"/>
        <end position="73"/>
    </location>
</feature>
<dbReference type="InterPro" id="IPR013762">
    <property type="entry name" value="Integrase-like_cat_sf"/>
</dbReference>
<evidence type="ECO:0000256" key="1">
    <source>
        <dbReference type="ARBA" id="ARBA00008857"/>
    </source>
</evidence>
<dbReference type="EMBL" id="AP022577">
    <property type="protein sequence ID" value="BBX87845.1"/>
    <property type="molecule type" value="Genomic_DNA"/>
</dbReference>
<dbReference type="SUPFAM" id="SSF56349">
    <property type="entry name" value="DNA breaking-rejoining enzymes"/>
    <property type="match status" value="1"/>
</dbReference>
<dbReference type="PROSITE" id="PS51900">
    <property type="entry name" value="CB"/>
    <property type="match status" value="1"/>
</dbReference>
<evidence type="ECO:0000256" key="2">
    <source>
        <dbReference type="ARBA" id="ARBA00023125"/>
    </source>
</evidence>
<dbReference type="PANTHER" id="PTHR30349">
    <property type="entry name" value="PHAGE INTEGRASE-RELATED"/>
    <property type="match status" value="1"/>
</dbReference>
<feature type="domain" description="Core-binding (CB)" evidence="7">
    <location>
        <begin position="79"/>
        <end position="162"/>
    </location>
</feature>
<evidence type="ECO:0000259" key="7">
    <source>
        <dbReference type="PROSITE" id="PS51900"/>
    </source>
</evidence>
<reference evidence="8 9" key="1">
    <citation type="journal article" date="2019" name="Emerg. Microbes Infect.">
        <title>Comprehensive subspecies identification of 175 nontuberculous mycobacteria species based on 7547 genomic profiles.</title>
        <authorList>
            <person name="Matsumoto Y."/>
            <person name="Kinjo T."/>
            <person name="Motooka D."/>
            <person name="Nabeya D."/>
            <person name="Jung N."/>
            <person name="Uechi K."/>
            <person name="Horii T."/>
            <person name="Iida T."/>
            <person name="Fujita J."/>
            <person name="Nakamura S."/>
        </authorList>
    </citation>
    <scope>NUCLEOTIDE SEQUENCE [LARGE SCALE GENOMIC DNA]</scope>
    <source>
        <strain evidence="8 9">JCM 15296</strain>
    </source>
</reference>
<proteinExistence type="inferred from homology"/>
<evidence type="ECO:0000313" key="8">
    <source>
        <dbReference type="EMBL" id="BBX87845.1"/>
    </source>
</evidence>
<evidence type="ECO:0000259" key="6">
    <source>
        <dbReference type="PROSITE" id="PS51898"/>
    </source>
</evidence>
<organism evidence="8 9">
    <name type="scientific">Mycolicibacterium aubagnense</name>
    <dbReference type="NCBI Taxonomy" id="319707"/>
    <lineage>
        <taxon>Bacteria</taxon>
        <taxon>Bacillati</taxon>
        <taxon>Actinomycetota</taxon>
        <taxon>Actinomycetes</taxon>
        <taxon>Mycobacteriales</taxon>
        <taxon>Mycobacteriaceae</taxon>
        <taxon>Mycolicibacterium</taxon>
    </lineage>
</organism>
<evidence type="ECO:0000256" key="3">
    <source>
        <dbReference type="ARBA" id="ARBA00023172"/>
    </source>
</evidence>
<dbReference type="PROSITE" id="PS51898">
    <property type="entry name" value="TYR_RECOMBINASE"/>
    <property type="match status" value="1"/>
</dbReference>
<keyword evidence="3" id="KW-0233">DNA recombination</keyword>
<dbReference type="PANTHER" id="PTHR30349:SF64">
    <property type="entry name" value="PROPHAGE INTEGRASE INTD-RELATED"/>
    <property type="match status" value="1"/>
</dbReference>
<feature type="domain" description="Tyr recombinase" evidence="6">
    <location>
        <begin position="185"/>
        <end position="383"/>
    </location>
</feature>
<dbReference type="Gene3D" id="1.10.443.10">
    <property type="entry name" value="Intergrase catalytic core"/>
    <property type="match status" value="1"/>
</dbReference>
<dbReference type="InterPro" id="IPR058717">
    <property type="entry name" value="Phage_L5_Integrase_N"/>
</dbReference>
<evidence type="ECO:0000313" key="9">
    <source>
        <dbReference type="Proteomes" id="UP000465609"/>
    </source>
</evidence>
<feature type="compositionally biased region" description="Basic residues" evidence="5">
    <location>
        <begin position="1"/>
        <end position="12"/>
    </location>
</feature>
<feature type="region of interest" description="Disordered" evidence="5">
    <location>
        <begin position="53"/>
        <end position="77"/>
    </location>
</feature>
<dbReference type="RefSeq" id="WP_138230220.1">
    <property type="nucleotide sequence ID" value="NZ_AP022577.1"/>
</dbReference>
<dbReference type="InterPro" id="IPR050090">
    <property type="entry name" value="Tyrosine_recombinase_XerCD"/>
</dbReference>
<dbReference type="Gene3D" id="1.10.150.130">
    <property type="match status" value="1"/>
</dbReference>
<accession>A0ABM7IM12</accession>
<dbReference type="InterPro" id="IPR010998">
    <property type="entry name" value="Integrase_recombinase_N"/>
</dbReference>
<dbReference type="Pfam" id="PF26003">
    <property type="entry name" value="Integrase_N_phage"/>
    <property type="match status" value="1"/>
</dbReference>
<dbReference type="Pfam" id="PF00589">
    <property type="entry name" value="Phage_integrase"/>
    <property type="match status" value="1"/>
</dbReference>
<dbReference type="InterPro" id="IPR011010">
    <property type="entry name" value="DNA_brk_join_enz"/>
</dbReference>
<evidence type="ECO:0000256" key="4">
    <source>
        <dbReference type="PROSITE-ProRule" id="PRU01248"/>
    </source>
</evidence>
<name>A0ABM7IM12_9MYCO</name>